<dbReference type="EMBL" id="SOHN01000007">
    <property type="protein sequence ID" value="TFD90355.1"/>
    <property type="molecule type" value="Genomic_DNA"/>
</dbReference>
<comment type="caution">
    <text evidence="1">The sequence shown here is derived from an EMBL/GenBank/DDBJ whole genome shotgun (WGS) entry which is preliminary data.</text>
</comment>
<evidence type="ECO:0000313" key="1">
    <source>
        <dbReference type="EMBL" id="TFD90355.1"/>
    </source>
</evidence>
<sequence length="114" mass="12982">MTSWMRPVFWRGRSRRDDTTWSLWRRADGMVTLHALLPAEQGEMWIATYDALTSPRRGGVRFVDPERAAWAKSVKDDPRTLDQIAADSFTQLLKLGADADPNTLFGGHRPAVWP</sequence>
<keyword evidence="2" id="KW-1185">Reference proteome</keyword>
<protein>
    <submittedName>
        <fullName evidence="1">DUF222 domain-containing protein</fullName>
    </submittedName>
</protein>
<name>A0A4R9BTF1_9MICO</name>
<reference evidence="1 2" key="1">
    <citation type="submission" date="2019-03" db="EMBL/GenBank/DDBJ databases">
        <title>Genomics of glacier-inhabiting Cryobacterium strains.</title>
        <authorList>
            <person name="Liu Q."/>
            <person name="Xin Y.-H."/>
        </authorList>
    </citation>
    <scope>NUCLEOTIDE SEQUENCE [LARGE SCALE GENOMIC DNA]</scope>
    <source>
        <strain evidence="1 2">Sr54</strain>
    </source>
</reference>
<evidence type="ECO:0000313" key="2">
    <source>
        <dbReference type="Proteomes" id="UP000297626"/>
    </source>
</evidence>
<proteinExistence type="predicted"/>
<organism evidence="1 2">
    <name type="scientific">Cryobacterium serini</name>
    <dbReference type="NCBI Taxonomy" id="1259201"/>
    <lineage>
        <taxon>Bacteria</taxon>
        <taxon>Bacillati</taxon>
        <taxon>Actinomycetota</taxon>
        <taxon>Actinomycetes</taxon>
        <taxon>Micrococcales</taxon>
        <taxon>Microbacteriaceae</taxon>
        <taxon>Cryobacterium</taxon>
    </lineage>
</organism>
<gene>
    <name evidence="1" type="ORF">E3T51_02340</name>
</gene>
<dbReference type="AlphaFoldDB" id="A0A4R9BTF1"/>
<dbReference type="Proteomes" id="UP000297626">
    <property type="component" value="Unassembled WGS sequence"/>
</dbReference>
<accession>A0A4R9BTF1</accession>